<keyword evidence="2 5" id="KW-0689">Ribosomal protein</keyword>
<name>A0A5S9MD88_BACIA</name>
<dbReference type="InterPro" id="IPR018265">
    <property type="entry name" value="Ribosomal_bL35_CS"/>
</dbReference>
<evidence type="ECO:0000256" key="7">
    <source>
        <dbReference type="SAM" id="MobiDB-lite"/>
    </source>
</evidence>
<dbReference type="HAMAP" id="MF_00514">
    <property type="entry name" value="Ribosomal_bL35"/>
    <property type="match status" value="1"/>
</dbReference>
<dbReference type="SUPFAM" id="SSF143034">
    <property type="entry name" value="L35p-like"/>
    <property type="match status" value="1"/>
</dbReference>
<sequence length="67" mass="7669">MPKMKTHRGSAKRFKKTGSGKLKRSHAYTQSHLFANKSTKQKRKLRKSAIVSAGDFKRIKQQLANIK</sequence>
<dbReference type="AlphaFoldDB" id="A0A5S9MD88"/>
<proteinExistence type="inferred from homology"/>
<dbReference type="InterPro" id="IPR021137">
    <property type="entry name" value="Ribosomal_bL35-like"/>
</dbReference>
<dbReference type="PROSITE" id="PS00936">
    <property type="entry name" value="RIBOSOMAL_L35"/>
    <property type="match status" value="1"/>
</dbReference>
<dbReference type="NCBIfam" id="TIGR00001">
    <property type="entry name" value="rpmI_bact"/>
    <property type="match status" value="1"/>
</dbReference>
<reference evidence="8 9" key="1">
    <citation type="submission" date="2019-12" db="EMBL/GenBank/DDBJ databases">
        <title>Full genome sequence of a Bacillus safensis strain isolated from commercially available natto in Indonesia.</title>
        <authorList>
            <person name="Yoshida M."/>
            <person name="Uomi M."/>
            <person name="Waturangi D."/>
            <person name="Ekaputri J.J."/>
            <person name="Setiamarga D.H.E."/>
        </authorList>
    </citation>
    <scope>NUCLEOTIDE SEQUENCE [LARGE SCALE GENOMIC DNA]</scope>
    <source>
        <strain evidence="8 9">IDN1</strain>
    </source>
</reference>
<keyword evidence="3 5" id="KW-0687">Ribonucleoprotein</keyword>
<dbReference type="GO" id="GO:0022625">
    <property type="term" value="C:cytosolic large ribosomal subunit"/>
    <property type="evidence" value="ECO:0007669"/>
    <property type="project" value="TreeGrafter"/>
</dbReference>
<dbReference type="Pfam" id="PF01632">
    <property type="entry name" value="Ribosomal_L35p"/>
    <property type="match status" value="1"/>
</dbReference>
<dbReference type="GO" id="GO:0003735">
    <property type="term" value="F:structural constituent of ribosome"/>
    <property type="evidence" value="ECO:0007669"/>
    <property type="project" value="InterPro"/>
</dbReference>
<dbReference type="InterPro" id="IPR001706">
    <property type="entry name" value="Ribosomal_bL35"/>
</dbReference>
<organism evidence="8 9">
    <name type="scientific">Bacillus safensis</name>
    <dbReference type="NCBI Taxonomy" id="561879"/>
    <lineage>
        <taxon>Bacteria</taxon>
        <taxon>Bacillati</taxon>
        <taxon>Bacillota</taxon>
        <taxon>Bacilli</taxon>
        <taxon>Bacillales</taxon>
        <taxon>Bacillaceae</taxon>
        <taxon>Bacillus</taxon>
    </lineage>
</organism>
<feature type="region of interest" description="Disordered" evidence="7">
    <location>
        <begin position="1"/>
        <end position="46"/>
    </location>
</feature>
<evidence type="ECO:0000256" key="1">
    <source>
        <dbReference type="ARBA" id="ARBA00006598"/>
    </source>
</evidence>
<evidence type="ECO:0000256" key="2">
    <source>
        <dbReference type="ARBA" id="ARBA00022980"/>
    </source>
</evidence>
<dbReference type="InterPro" id="IPR037229">
    <property type="entry name" value="Ribosomal_bL35_sf"/>
</dbReference>
<dbReference type="PRINTS" id="PR00064">
    <property type="entry name" value="RIBOSOMALL35"/>
</dbReference>
<evidence type="ECO:0000256" key="4">
    <source>
        <dbReference type="ARBA" id="ARBA00071664"/>
    </source>
</evidence>
<dbReference type="PANTHER" id="PTHR33343">
    <property type="entry name" value="54S RIBOSOMAL PROTEIN BL35M"/>
    <property type="match status" value="1"/>
</dbReference>
<evidence type="ECO:0000313" key="9">
    <source>
        <dbReference type="Proteomes" id="UP000464658"/>
    </source>
</evidence>
<evidence type="ECO:0000256" key="5">
    <source>
        <dbReference type="HAMAP-Rule" id="MF_00514"/>
    </source>
</evidence>
<dbReference type="PANTHER" id="PTHR33343:SF1">
    <property type="entry name" value="LARGE RIBOSOMAL SUBUNIT PROTEIN BL35M"/>
    <property type="match status" value="1"/>
</dbReference>
<feature type="compositionally biased region" description="Basic residues" evidence="7">
    <location>
        <begin position="1"/>
        <end position="26"/>
    </location>
</feature>
<dbReference type="Proteomes" id="UP000464658">
    <property type="component" value="Chromosome"/>
</dbReference>
<gene>
    <name evidence="5 8" type="primary">rpmI</name>
    <name evidence="8" type="ORF">BsIDN1_50450</name>
</gene>
<comment type="similarity">
    <text evidence="1 5 6">Belongs to the bacterial ribosomal protein bL35 family.</text>
</comment>
<dbReference type="EMBL" id="AP021906">
    <property type="protein sequence ID" value="BBP91427.1"/>
    <property type="molecule type" value="Genomic_DNA"/>
</dbReference>
<dbReference type="Gene3D" id="4.10.410.60">
    <property type="match status" value="1"/>
</dbReference>
<evidence type="ECO:0000256" key="6">
    <source>
        <dbReference type="RuleBase" id="RU000568"/>
    </source>
</evidence>
<dbReference type="GO" id="GO:0006412">
    <property type="term" value="P:translation"/>
    <property type="evidence" value="ECO:0007669"/>
    <property type="project" value="UniProtKB-UniRule"/>
</dbReference>
<evidence type="ECO:0000256" key="3">
    <source>
        <dbReference type="ARBA" id="ARBA00023274"/>
    </source>
</evidence>
<feature type="compositionally biased region" description="Polar residues" evidence="7">
    <location>
        <begin position="27"/>
        <end position="38"/>
    </location>
</feature>
<protein>
    <recommendedName>
        <fullName evidence="4 5">Large ribosomal subunit protein bL35</fullName>
    </recommendedName>
</protein>
<dbReference type="FunFam" id="4.10.410.60:FF:000001">
    <property type="entry name" value="50S ribosomal protein L35"/>
    <property type="match status" value="1"/>
</dbReference>
<evidence type="ECO:0000313" key="8">
    <source>
        <dbReference type="EMBL" id="BBP91427.1"/>
    </source>
</evidence>
<accession>A0A5S9MD88</accession>